<dbReference type="AlphaFoldDB" id="A0ABD0KVJ7"/>
<evidence type="ECO:0000313" key="1">
    <source>
        <dbReference type="EMBL" id="KAK7490953.1"/>
    </source>
</evidence>
<gene>
    <name evidence="1" type="ORF">BaRGS_00017825</name>
</gene>
<name>A0ABD0KVJ7_9CAEN</name>
<dbReference type="EMBL" id="JACVVK020000121">
    <property type="protein sequence ID" value="KAK7490953.1"/>
    <property type="molecule type" value="Genomic_DNA"/>
</dbReference>
<proteinExistence type="predicted"/>
<dbReference type="Proteomes" id="UP001519460">
    <property type="component" value="Unassembled WGS sequence"/>
</dbReference>
<sequence>MTYKTNGACDVNAADRCDANDECDVISEDDGDRITDVDCHVNDYDDCDVNSVWSSVLADNASISPTTGHGEEYHMEPIITAAG</sequence>
<organism evidence="1 2">
    <name type="scientific">Batillaria attramentaria</name>
    <dbReference type="NCBI Taxonomy" id="370345"/>
    <lineage>
        <taxon>Eukaryota</taxon>
        <taxon>Metazoa</taxon>
        <taxon>Spiralia</taxon>
        <taxon>Lophotrochozoa</taxon>
        <taxon>Mollusca</taxon>
        <taxon>Gastropoda</taxon>
        <taxon>Caenogastropoda</taxon>
        <taxon>Sorbeoconcha</taxon>
        <taxon>Cerithioidea</taxon>
        <taxon>Batillariidae</taxon>
        <taxon>Batillaria</taxon>
    </lineage>
</organism>
<accession>A0ABD0KVJ7</accession>
<keyword evidence="2" id="KW-1185">Reference proteome</keyword>
<comment type="caution">
    <text evidence="1">The sequence shown here is derived from an EMBL/GenBank/DDBJ whole genome shotgun (WGS) entry which is preliminary data.</text>
</comment>
<evidence type="ECO:0000313" key="2">
    <source>
        <dbReference type="Proteomes" id="UP001519460"/>
    </source>
</evidence>
<reference evidence="1 2" key="1">
    <citation type="journal article" date="2023" name="Sci. Data">
        <title>Genome assembly of the Korean intertidal mud-creeper Batillaria attramentaria.</title>
        <authorList>
            <person name="Patra A.K."/>
            <person name="Ho P.T."/>
            <person name="Jun S."/>
            <person name="Lee S.J."/>
            <person name="Kim Y."/>
            <person name="Won Y.J."/>
        </authorList>
    </citation>
    <scope>NUCLEOTIDE SEQUENCE [LARGE SCALE GENOMIC DNA]</scope>
    <source>
        <strain evidence="1">Wonlab-2016</strain>
    </source>
</reference>
<protein>
    <submittedName>
        <fullName evidence="1">Uncharacterized protein</fullName>
    </submittedName>
</protein>